<comment type="caution">
    <text evidence="3">The sequence shown here is derived from an EMBL/GenBank/DDBJ whole genome shotgun (WGS) entry which is preliminary data.</text>
</comment>
<keyword evidence="1" id="KW-0472">Membrane</keyword>
<evidence type="ECO:0000259" key="2">
    <source>
        <dbReference type="Pfam" id="PF07811"/>
    </source>
</evidence>
<keyword evidence="1" id="KW-0812">Transmembrane</keyword>
<name>A0A2T3MZ59_9GAMM</name>
<evidence type="ECO:0000256" key="1">
    <source>
        <dbReference type="SAM" id="Phobius"/>
    </source>
</evidence>
<dbReference type="AlphaFoldDB" id="A0A2T3MZ59"/>
<reference evidence="3 4" key="1">
    <citation type="submission" date="2018-03" db="EMBL/GenBank/DDBJ databases">
        <title>Whole genome sequencing of Histamine producing bacteria.</title>
        <authorList>
            <person name="Butler K."/>
        </authorList>
    </citation>
    <scope>NUCLEOTIDE SEQUENCE [LARGE SCALE GENOMIC DNA]</scope>
    <source>
        <strain evidence="3 4">DSM 16190</strain>
    </source>
</reference>
<dbReference type="Pfam" id="PF07811">
    <property type="entry name" value="TadE"/>
    <property type="match status" value="1"/>
</dbReference>
<dbReference type="OrthoDB" id="6948598at2"/>
<evidence type="ECO:0000313" key="4">
    <source>
        <dbReference type="Proteomes" id="UP000240904"/>
    </source>
</evidence>
<organism evidence="3 4">
    <name type="scientific">Photobacterium lipolyticum</name>
    <dbReference type="NCBI Taxonomy" id="266810"/>
    <lineage>
        <taxon>Bacteria</taxon>
        <taxon>Pseudomonadati</taxon>
        <taxon>Pseudomonadota</taxon>
        <taxon>Gammaproteobacteria</taxon>
        <taxon>Vibrionales</taxon>
        <taxon>Vibrionaceae</taxon>
        <taxon>Photobacterium</taxon>
    </lineage>
</organism>
<dbReference type="Proteomes" id="UP000240904">
    <property type="component" value="Unassembled WGS sequence"/>
</dbReference>
<keyword evidence="4" id="KW-1185">Reference proteome</keyword>
<protein>
    <submittedName>
        <fullName evidence="3">TadZ/CpaE protein</fullName>
    </submittedName>
</protein>
<gene>
    <name evidence="3" type="ORF">C9I89_10180</name>
</gene>
<proteinExistence type="predicted"/>
<evidence type="ECO:0000313" key="3">
    <source>
        <dbReference type="EMBL" id="PSW05149.1"/>
    </source>
</evidence>
<feature type="transmembrane region" description="Helical" evidence="1">
    <location>
        <begin position="12"/>
        <end position="34"/>
    </location>
</feature>
<keyword evidence="1" id="KW-1133">Transmembrane helix</keyword>
<dbReference type="InterPro" id="IPR012495">
    <property type="entry name" value="TadE-like_dom"/>
</dbReference>
<dbReference type="RefSeq" id="WP_107283250.1">
    <property type="nucleotide sequence ID" value="NZ_PYMC01000006.1"/>
</dbReference>
<accession>A0A2T3MZ59</accession>
<feature type="domain" description="TadE-like" evidence="2">
    <location>
        <begin position="13"/>
        <end position="55"/>
    </location>
</feature>
<sequence>MKRSANQKKKQHGITIVEFTIVASLFFILIFSIIEFGRLMFTWHTLNETTRRAARLASVCQVSTAEQADIITSAFIDSVPLPNFTAANIELRYLRSDGTAIGNGVDLTNPATFNTIDFVEARIRDYQINLIIPLATFDIDFTAPDFSTILPRESLGVTRTGFTDC</sequence>
<dbReference type="EMBL" id="PYMC01000006">
    <property type="protein sequence ID" value="PSW05149.1"/>
    <property type="molecule type" value="Genomic_DNA"/>
</dbReference>